<dbReference type="InterPro" id="IPR044068">
    <property type="entry name" value="CB"/>
</dbReference>
<dbReference type="Pfam" id="PF14659">
    <property type="entry name" value="Phage_int_SAM_3"/>
    <property type="match status" value="1"/>
</dbReference>
<dbReference type="InterPro" id="IPR002104">
    <property type="entry name" value="Integrase_catalytic"/>
</dbReference>
<evidence type="ECO:0000256" key="2">
    <source>
        <dbReference type="ARBA" id="ARBA00023125"/>
    </source>
</evidence>
<dbReference type="GO" id="GO:0015074">
    <property type="term" value="P:DNA integration"/>
    <property type="evidence" value="ECO:0007669"/>
    <property type="project" value="UniProtKB-KW"/>
</dbReference>
<dbReference type="Proteomes" id="UP001216390">
    <property type="component" value="Chromosome"/>
</dbReference>
<dbReference type="SUPFAM" id="SSF56349">
    <property type="entry name" value="DNA breaking-rejoining enzymes"/>
    <property type="match status" value="1"/>
</dbReference>
<dbReference type="KEGG" id="ima:PO878_04260"/>
<keyword evidence="1" id="KW-0229">DNA integration</keyword>
<dbReference type="Gene3D" id="1.10.443.10">
    <property type="entry name" value="Intergrase catalytic core"/>
    <property type="match status" value="1"/>
</dbReference>
<evidence type="ECO:0000256" key="3">
    <source>
        <dbReference type="ARBA" id="ARBA00023172"/>
    </source>
</evidence>
<keyword evidence="3" id="KW-0233">DNA recombination</keyword>
<feature type="domain" description="Tyr recombinase" evidence="5">
    <location>
        <begin position="180"/>
        <end position="375"/>
    </location>
</feature>
<dbReference type="CDD" id="cd01189">
    <property type="entry name" value="INT_ICEBs1_C_like"/>
    <property type="match status" value="1"/>
</dbReference>
<dbReference type="AlphaFoldDB" id="A0AAE9Y8X4"/>
<feature type="domain" description="Core-binding (CB)" evidence="6">
    <location>
        <begin position="55"/>
        <end position="156"/>
    </location>
</feature>
<sequence length="406" mass="45505">MTKKGKKYYVVIYDGIDPATGKEKRRWVAAGSRRDDADKLVTELTKRSHRGETVVSEKLTLGQYLTTRWLPVQESRLRASTYDSYRRNIELHVIPALGERLLDRLTAEDIDLFYASLLREGRKKKSPGAKGDAKGLAPKTVHNIHVMLNKALSDAARKGTVVRNVVALADPPSLQARKRAEIKAWDIDQLVRFLDEIASHRLSPAFFLAAHTGMRRGEVLGLRWRDLDLEAGRVSVRQALVSVAYEVSISDVKTGTSRRTIDIDADVVQVLRDWFKARTEERDGTEPAADDLVFTKDDGSWLHPDTFSQLFDRTVARIKVPDISLHDLRHTHATLLLKAGVHVKVVSERLGHANVAFTMNVYQHVLPGMQAAAADTFSLLIRNARSEATSDLDERDEGDSVEEGDQ</sequence>
<name>A0AAE9Y8X4_9ACTN</name>
<dbReference type="PANTHER" id="PTHR30349">
    <property type="entry name" value="PHAGE INTEGRASE-RELATED"/>
    <property type="match status" value="1"/>
</dbReference>
<gene>
    <name evidence="7" type="ORF">PO878_04260</name>
</gene>
<reference evidence="7" key="1">
    <citation type="submission" date="2023-01" db="EMBL/GenBank/DDBJ databases">
        <title>The diversity of Class Acidimicrobiia in South China Sea sediment environments and the proposal of Iamia marina sp. nov., a novel species of the genus Iamia.</title>
        <authorList>
            <person name="He Y."/>
            <person name="Tian X."/>
        </authorList>
    </citation>
    <scope>NUCLEOTIDE SEQUENCE</scope>
    <source>
        <strain evidence="7">DSM 19957</strain>
    </source>
</reference>
<keyword evidence="2 4" id="KW-0238">DNA-binding</keyword>
<dbReference type="PROSITE" id="PS51898">
    <property type="entry name" value="TYR_RECOMBINASE"/>
    <property type="match status" value="1"/>
</dbReference>
<dbReference type="PANTHER" id="PTHR30349:SF91">
    <property type="entry name" value="INTA PROTEIN"/>
    <property type="match status" value="1"/>
</dbReference>
<proteinExistence type="predicted"/>
<dbReference type="Gene3D" id="1.10.150.130">
    <property type="match status" value="1"/>
</dbReference>
<dbReference type="GO" id="GO:0003677">
    <property type="term" value="F:DNA binding"/>
    <property type="evidence" value="ECO:0007669"/>
    <property type="project" value="UniProtKB-UniRule"/>
</dbReference>
<dbReference type="GO" id="GO:0006310">
    <property type="term" value="P:DNA recombination"/>
    <property type="evidence" value="ECO:0007669"/>
    <property type="project" value="UniProtKB-KW"/>
</dbReference>
<dbReference type="InterPro" id="IPR011010">
    <property type="entry name" value="DNA_brk_join_enz"/>
</dbReference>
<dbReference type="InterPro" id="IPR050090">
    <property type="entry name" value="Tyrosine_recombinase_XerCD"/>
</dbReference>
<dbReference type="Pfam" id="PF00589">
    <property type="entry name" value="Phage_integrase"/>
    <property type="match status" value="1"/>
</dbReference>
<evidence type="ECO:0000313" key="8">
    <source>
        <dbReference type="Proteomes" id="UP001216390"/>
    </source>
</evidence>
<evidence type="ECO:0000259" key="5">
    <source>
        <dbReference type="PROSITE" id="PS51898"/>
    </source>
</evidence>
<evidence type="ECO:0000256" key="4">
    <source>
        <dbReference type="PROSITE-ProRule" id="PRU01248"/>
    </source>
</evidence>
<evidence type="ECO:0000256" key="1">
    <source>
        <dbReference type="ARBA" id="ARBA00022908"/>
    </source>
</evidence>
<dbReference type="RefSeq" id="WP_272737453.1">
    <property type="nucleotide sequence ID" value="NZ_CP116942.1"/>
</dbReference>
<dbReference type="InterPro" id="IPR004107">
    <property type="entry name" value="Integrase_SAM-like_N"/>
</dbReference>
<accession>A0AAE9Y8X4</accession>
<evidence type="ECO:0000313" key="7">
    <source>
        <dbReference type="EMBL" id="WCO67936.1"/>
    </source>
</evidence>
<dbReference type="InterPro" id="IPR013762">
    <property type="entry name" value="Integrase-like_cat_sf"/>
</dbReference>
<dbReference type="PROSITE" id="PS51900">
    <property type="entry name" value="CB"/>
    <property type="match status" value="1"/>
</dbReference>
<dbReference type="EMBL" id="CP116942">
    <property type="protein sequence ID" value="WCO67936.1"/>
    <property type="molecule type" value="Genomic_DNA"/>
</dbReference>
<protein>
    <submittedName>
        <fullName evidence="7">Site-specific integrase</fullName>
    </submittedName>
</protein>
<keyword evidence="8" id="KW-1185">Reference proteome</keyword>
<organism evidence="7 8">
    <name type="scientific">Iamia majanohamensis</name>
    <dbReference type="NCBI Taxonomy" id="467976"/>
    <lineage>
        <taxon>Bacteria</taxon>
        <taxon>Bacillati</taxon>
        <taxon>Actinomycetota</taxon>
        <taxon>Acidimicrobiia</taxon>
        <taxon>Acidimicrobiales</taxon>
        <taxon>Iamiaceae</taxon>
        <taxon>Iamia</taxon>
    </lineage>
</organism>
<dbReference type="InterPro" id="IPR010998">
    <property type="entry name" value="Integrase_recombinase_N"/>
</dbReference>
<evidence type="ECO:0000259" key="6">
    <source>
        <dbReference type="PROSITE" id="PS51900"/>
    </source>
</evidence>